<dbReference type="GO" id="GO:0000329">
    <property type="term" value="C:fungal-type vacuole membrane"/>
    <property type="evidence" value="ECO:0007669"/>
    <property type="project" value="TreeGrafter"/>
</dbReference>
<feature type="compositionally biased region" description="Polar residues" evidence="8">
    <location>
        <begin position="509"/>
        <end position="518"/>
    </location>
</feature>
<keyword evidence="4 7" id="KW-0418">Kinase</keyword>
<dbReference type="Proteomes" id="UP000830671">
    <property type="component" value="Chromosome 8"/>
</dbReference>
<comment type="similarity">
    <text evidence="7">Belongs to the PI3/PI4-kinase family.</text>
</comment>
<sequence>MLDDATRRQIALCLPPHHEHHYSPTILLPSFAFIANLLPVVSLKPHLFLQCQGFRILFASTIIAFKRRYSRSTSIQAFSIASFHPKRSLIPGAPKATMPRSRPPTTGYERLAQADALSSDSEDDDPLTQSYASLQPASAPRFAPITQPRPRSGMTTPKPAIAGPSRPKNRRRGGSNSGVDIKAINARLERWADEIASRFKRTKGRGKTGDDEHLEIHHSVFQAPEGVRPITPEGLAAPQDVMSKLQFEQIVGSVRQAILQGTHPRMIAQGSSGSYFARNTEGKVVGVFKPKDEEPYAAGNPKWNKWIHRNLFPCCFGRACLIPNLSYVSEAAAYTLDCQLRTHMVPYTDVVWLSSKSFHYPFWDRRSFYRKQKPFPEKPGSFQVFLKGFKDANVFLREHPWPDQYWSGFRTNDPHRKRRRRWADNCRPSSAAALDDIESDDEGSRERLPPGPDNFVWTEGLKQSFREELEKLVILDYMMRNTDRGLDNWMIKVDWSTQQVSIVSEPLQMNTETASSEESGPRPVDLNQRPAAESRSSYPYRTQQPMKASSPNPSAQDPKITIGAIDNSLSWPWKHPDAWRSFPFGWLFLPVDLIGRPFSQKTRDHFLPLLTSTHWWSQTQLALRKVFQLDPDFQEKMFARQIAVMKGQAWNVVETLKTPDHGPLELTRRAKVCVWDDLVDVPVAVPMRVTSAEMMREAELRRSIDEGDIGQANTSAAPTHRVDEDLLGFASPPADMPHPGRFELALSPTGEGAQSPDEMSMSGSGILASSAPLGNKDAASQRPRFSGQPHRESYHGTRALNMYSPARQQSQQQQQQQRRYSFATAAGRRNSGSIAQHLYGSRRSMEEYDEDDDVEEGDLGYAAAEGMEGNQRKVIVERLEPVKARNPVFTCW</sequence>
<keyword evidence="2 7" id="KW-0808">Transferase</keyword>
<proteinExistence type="inferred from homology"/>
<dbReference type="EMBL" id="CP019480">
    <property type="protein sequence ID" value="UQC89427.1"/>
    <property type="molecule type" value="Genomic_DNA"/>
</dbReference>
<dbReference type="PANTHER" id="PTHR12865">
    <property type="entry name" value="PHOSPHATIDYLINOSITOL 4-KINASE TYPE-II"/>
    <property type="match status" value="1"/>
</dbReference>
<feature type="region of interest" description="Disordered" evidence="8">
    <location>
        <begin position="431"/>
        <end position="453"/>
    </location>
</feature>
<feature type="region of interest" description="Disordered" evidence="8">
    <location>
        <begin position="115"/>
        <end position="180"/>
    </location>
</feature>
<dbReference type="GO" id="GO:0004430">
    <property type="term" value="F:1-phosphatidylinositol 4-kinase activity"/>
    <property type="evidence" value="ECO:0007669"/>
    <property type="project" value="UniProtKB-UniRule"/>
</dbReference>
<keyword evidence="6" id="KW-0472">Membrane</keyword>
<evidence type="ECO:0000256" key="2">
    <source>
        <dbReference type="ARBA" id="ARBA00022679"/>
    </source>
</evidence>
<dbReference type="Pfam" id="PF00454">
    <property type="entry name" value="PI3_PI4_kinase"/>
    <property type="match status" value="1"/>
</dbReference>
<dbReference type="PANTHER" id="PTHR12865:SF1">
    <property type="entry name" value="PHOSPHATIDYLINOSITOL 4-KINASE TYPE 2"/>
    <property type="match status" value="1"/>
</dbReference>
<evidence type="ECO:0000256" key="1">
    <source>
        <dbReference type="ARBA" id="ARBA00022475"/>
    </source>
</evidence>
<feature type="compositionally biased region" description="Polar residues" evidence="8">
    <location>
        <begin position="534"/>
        <end position="555"/>
    </location>
</feature>
<dbReference type="KEGG" id="clup:CLUP02_14958"/>
<dbReference type="GeneID" id="73348892"/>
<dbReference type="RefSeq" id="XP_049151028.1">
    <property type="nucleotide sequence ID" value="XM_049293882.1"/>
</dbReference>
<dbReference type="GO" id="GO:0007030">
    <property type="term" value="P:Golgi organization"/>
    <property type="evidence" value="ECO:0007669"/>
    <property type="project" value="TreeGrafter"/>
</dbReference>
<evidence type="ECO:0000256" key="4">
    <source>
        <dbReference type="ARBA" id="ARBA00022777"/>
    </source>
</evidence>
<dbReference type="EC" id="2.7.1.67" evidence="7"/>
<evidence type="ECO:0000259" key="9">
    <source>
        <dbReference type="PROSITE" id="PS50290"/>
    </source>
</evidence>
<reference evidence="10" key="1">
    <citation type="journal article" date="2021" name="Mol. Plant Microbe Interact.">
        <title>Complete Genome Sequence of the Plant-Pathogenic Fungus Colletotrichum lupini.</title>
        <authorList>
            <person name="Baroncelli R."/>
            <person name="Pensec F."/>
            <person name="Da Lio D."/>
            <person name="Boufleur T."/>
            <person name="Vicente I."/>
            <person name="Sarrocco S."/>
            <person name="Picot A."/>
            <person name="Baraldi E."/>
            <person name="Sukno S."/>
            <person name="Thon M."/>
            <person name="Le Floch G."/>
        </authorList>
    </citation>
    <scope>NUCLEOTIDE SEQUENCE</scope>
    <source>
        <strain evidence="10">IMI 504893</strain>
    </source>
</reference>
<dbReference type="InterPro" id="IPR000403">
    <property type="entry name" value="PI3/4_kinase_cat_dom"/>
</dbReference>
<comment type="catalytic activity">
    <reaction evidence="7">
        <text>a 1,2-diacyl-sn-glycero-3-phospho-(1D-myo-inositol) + ATP = a 1,2-diacyl-sn-glycero-3-phospho-(1D-myo-inositol 4-phosphate) + ADP + H(+)</text>
        <dbReference type="Rhea" id="RHEA:19877"/>
        <dbReference type="ChEBI" id="CHEBI:15378"/>
        <dbReference type="ChEBI" id="CHEBI:30616"/>
        <dbReference type="ChEBI" id="CHEBI:57880"/>
        <dbReference type="ChEBI" id="CHEBI:58178"/>
        <dbReference type="ChEBI" id="CHEBI:456216"/>
        <dbReference type="EC" id="2.7.1.67"/>
    </reaction>
</comment>
<dbReference type="InterPro" id="IPR039756">
    <property type="entry name" value="Lsb6/PI4K2"/>
</dbReference>
<evidence type="ECO:0000256" key="8">
    <source>
        <dbReference type="SAM" id="MobiDB-lite"/>
    </source>
</evidence>
<dbReference type="GO" id="GO:0005886">
    <property type="term" value="C:plasma membrane"/>
    <property type="evidence" value="ECO:0007669"/>
    <property type="project" value="UniProtKB-SubCell"/>
</dbReference>
<dbReference type="PROSITE" id="PS50290">
    <property type="entry name" value="PI3_4_KINASE_3"/>
    <property type="match status" value="1"/>
</dbReference>
<comment type="cofactor">
    <cofactor evidence="7">
        <name>Mg(2+)</name>
        <dbReference type="ChEBI" id="CHEBI:18420"/>
    </cofactor>
    <cofactor evidence="7">
        <name>Mn(2+)</name>
        <dbReference type="ChEBI" id="CHEBI:29035"/>
    </cofactor>
</comment>
<keyword evidence="3 7" id="KW-0547">Nucleotide-binding</keyword>
<feature type="region of interest" description="Disordered" evidence="8">
    <location>
        <begin position="733"/>
        <end position="793"/>
    </location>
</feature>
<dbReference type="PROSITE" id="PS00916">
    <property type="entry name" value="PI3_4_KINASE_2"/>
    <property type="match status" value="1"/>
</dbReference>
<keyword evidence="1 7" id="KW-1003">Cell membrane</keyword>
<feature type="compositionally biased region" description="Low complexity" evidence="8">
    <location>
        <begin position="807"/>
        <end position="819"/>
    </location>
</feature>
<evidence type="ECO:0000313" key="10">
    <source>
        <dbReference type="EMBL" id="UQC89427.1"/>
    </source>
</evidence>
<accession>A0A9Q8T5C2</accession>
<evidence type="ECO:0000256" key="3">
    <source>
        <dbReference type="ARBA" id="ARBA00022741"/>
    </source>
</evidence>
<dbReference type="GO" id="GO:0007032">
    <property type="term" value="P:endosome organization"/>
    <property type="evidence" value="ECO:0007669"/>
    <property type="project" value="TreeGrafter"/>
</dbReference>
<evidence type="ECO:0000313" key="11">
    <source>
        <dbReference type="Proteomes" id="UP000830671"/>
    </source>
</evidence>
<feature type="domain" description="PI3K/PI4K catalytic" evidence="9">
    <location>
        <begin position="261"/>
        <end position="675"/>
    </location>
</feature>
<protein>
    <recommendedName>
        <fullName evidence="7">Phosphatidylinositol 4-kinase</fullName>
        <ecNumber evidence="7">2.7.1.67</ecNumber>
    </recommendedName>
</protein>
<dbReference type="AlphaFoldDB" id="A0A9Q8T5C2"/>
<dbReference type="GO" id="GO:0005768">
    <property type="term" value="C:endosome"/>
    <property type="evidence" value="ECO:0007669"/>
    <property type="project" value="UniProtKB-UniRule"/>
</dbReference>
<keyword evidence="5 7" id="KW-0067">ATP-binding</keyword>
<dbReference type="GO" id="GO:0005802">
    <property type="term" value="C:trans-Golgi network"/>
    <property type="evidence" value="ECO:0007669"/>
    <property type="project" value="TreeGrafter"/>
</dbReference>
<dbReference type="GO" id="GO:0005524">
    <property type="term" value="F:ATP binding"/>
    <property type="evidence" value="ECO:0007669"/>
    <property type="project" value="UniProtKB-UniRule"/>
</dbReference>
<feature type="region of interest" description="Disordered" evidence="8">
    <location>
        <begin position="509"/>
        <end position="559"/>
    </location>
</feature>
<evidence type="ECO:0000256" key="6">
    <source>
        <dbReference type="ARBA" id="ARBA00023136"/>
    </source>
</evidence>
<keyword evidence="11" id="KW-1185">Reference proteome</keyword>
<feature type="region of interest" description="Disordered" evidence="8">
    <location>
        <begin position="805"/>
        <end position="833"/>
    </location>
</feature>
<evidence type="ECO:0000256" key="5">
    <source>
        <dbReference type="ARBA" id="ARBA00022840"/>
    </source>
</evidence>
<dbReference type="GO" id="GO:0046854">
    <property type="term" value="P:phosphatidylinositol phosphate biosynthetic process"/>
    <property type="evidence" value="ECO:0007669"/>
    <property type="project" value="UniProtKB-UniRule"/>
</dbReference>
<dbReference type="InterPro" id="IPR018936">
    <property type="entry name" value="PI3/4_kinase_CS"/>
</dbReference>
<gene>
    <name evidence="10" type="ORF">CLUP02_14958</name>
</gene>
<name>A0A9Q8T5C2_9PEZI</name>
<evidence type="ECO:0000256" key="7">
    <source>
        <dbReference type="RuleBase" id="RU367084"/>
    </source>
</evidence>
<comment type="subcellular location">
    <subcellularLocation>
        <location evidence="7">Cell membrane</location>
        <topology evidence="7">Peripheral membrane protein</topology>
    </subcellularLocation>
    <subcellularLocation>
        <location evidence="7">Vacuole membrane</location>
        <topology evidence="7">Peripheral membrane protein</topology>
    </subcellularLocation>
</comment>
<organism evidence="10 11">
    <name type="scientific">Colletotrichum lupini</name>
    <dbReference type="NCBI Taxonomy" id="145971"/>
    <lineage>
        <taxon>Eukaryota</taxon>
        <taxon>Fungi</taxon>
        <taxon>Dikarya</taxon>
        <taxon>Ascomycota</taxon>
        <taxon>Pezizomycotina</taxon>
        <taxon>Sordariomycetes</taxon>
        <taxon>Hypocreomycetidae</taxon>
        <taxon>Glomerellales</taxon>
        <taxon>Glomerellaceae</taxon>
        <taxon>Colletotrichum</taxon>
        <taxon>Colletotrichum acutatum species complex</taxon>
    </lineage>
</organism>